<sequence>MSDAGRKDFSDKLKEGVTPDSTKSTQQKVKETFTDTGDKIARGVQPDDQKSAGQEFTDKVGRSKDREVHGSAGGSILDKTKDALGLGDKH</sequence>
<gene>
    <name evidence="2" type="ORF">EI97DRAFT_456833</name>
</gene>
<proteinExistence type="predicted"/>
<dbReference type="GeneID" id="54553940"/>
<protein>
    <submittedName>
        <fullName evidence="2">Putative chaperone/heat shock protein Hsp12</fullName>
    </submittedName>
</protein>
<evidence type="ECO:0000313" key="3">
    <source>
        <dbReference type="Proteomes" id="UP000800097"/>
    </source>
</evidence>
<accession>A0A6A6JQQ2</accession>
<dbReference type="RefSeq" id="XP_033655972.1">
    <property type="nucleotide sequence ID" value="XM_033800765.1"/>
</dbReference>
<keyword evidence="2" id="KW-0346">Stress response</keyword>
<evidence type="ECO:0000256" key="1">
    <source>
        <dbReference type="SAM" id="MobiDB-lite"/>
    </source>
</evidence>
<dbReference type="EMBL" id="ML986488">
    <property type="protein sequence ID" value="KAF2278433.1"/>
    <property type="molecule type" value="Genomic_DNA"/>
</dbReference>
<reference evidence="2" key="1">
    <citation type="journal article" date="2020" name="Stud. Mycol.">
        <title>101 Dothideomycetes genomes: a test case for predicting lifestyles and emergence of pathogens.</title>
        <authorList>
            <person name="Haridas S."/>
            <person name="Albert R."/>
            <person name="Binder M."/>
            <person name="Bloem J."/>
            <person name="Labutti K."/>
            <person name="Salamov A."/>
            <person name="Andreopoulos B."/>
            <person name="Baker S."/>
            <person name="Barry K."/>
            <person name="Bills G."/>
            <person name="Bluhm B."/>
            <person name="Cannon C."/>
            <person name="Castanera R."/>
            <person name="Culley D."/>
            <person name="Daum C."/>
            <person name="Ezra D."/>
            <person name="Gonzalez J."/>
            <person name="Henrissat B."/>
            <person name="Kuo A."/>
            <person name="Liang C."/>
            <person name="Lipzen A."/>
            <person name="Lutzoni F."/>
            <person name="Magnuson J."/>
            <person name="Mondo S."/>
            <person name="Nolan M."/>
            <person name="Ohm R."/>
            <person name="Pangilinan J."/>
            <person name="Park H.-J."/>
            <person name="Ramirez L."/>
            <person name="Alfaro M."/>
            <person name="Sun H."/>
            <person name="Tritt A."/>
            <person name="Yoshinaga Y."/>
            <person name="Zwiers L.-H."/>
            <person name="Turgeon B."/>
            <person name="Goodwin S."/>
            <person name="Spatafora J."/>
            <person name="Crous P."/>
            <person name="Grigoriev I."/>
        </authorList>
    </citation>
    <scope>NUCLEOTIDE SEQUENCE</scope>
    <source>
        <strain evidence="2">CBS 379.55</strain>
    </source>
</reference>
<dbReference type="Gene3D" id="6.10.280.100">
    <property type="match status" value="1"/>
</dbReference>
<feature type="compositionally biased region" description="Basic and acidic residues" evidence="1">
    <location>
        <begin position="1"/>
        <end position="17"/>
    </location>
</feature>
<dbReference type="OrthoDB" id="2348401at2759"/>
<organism evidence="2 3">
    <name type="scientific">Westerdykella ornata</name>
    <dbReference type="NCBI Taxonomy" id="318751"/>
    <lineage>
        <taxon>Eukaryota</taxon>
        <taxon>Fungi</taxon>
        <taxon>Dikarya</taxon>
        <taxon>Ascomycota</taxon>
        <taxon>Pezizomycotina</taxon>
        <taxon>Dothideomycetes</taxon>
        <taxon>Pleosporomycetidae</taxon>
        <taxon>Pleosporales</taxon>
        <taxon>Sporormiaceae</taxon>
        <taxon>Westerdykella</taxon>
    </lineage>
</organism>
<dbReference type="Pfam" id="PF04119">
    <property type="entry name" value="HSP9_HSP12"/>
    <property type="match status" value="1"/>
</dbReference>
<dbReference type="Proteomes" id="UP000800097">
    <property type="component" value="Unassembled WGS sequence"/>
</dbReference>
<feature type="compositionally biased region" description="Basic and acidic residues" evidence="1">
    <location>
        <begin position="78"/>
        <end position="90"/>
    </location>
</feature>
<keyword evidence="3" id="KW-1185">Reference proteome</keyword>
<dbReference type="PIRSF" id="PIRSF002590">
    <property type="entry name" value="HSP9/HSP12_fun"/>
    <property type="match status" value="1"/>
</dbReference>
<name>A0A6A6JQQ2_WESOR</name>
<evidence type="ECO:0000313" key="2">
    <source>
        <dbReference type="EMBL" id="KAF2278433.1"/>
    </source>
</evidence>
<feature type="region of interest" description="Disordered" evidence="1">
    <location>
        <begin position="1"/>
        <end position="90"/>
    </location>
</feature>
<dbReference type="AlphaFoldDB" id="A0A6A6JQQ2"/>
<feature type="compositionally biased region" description="Basic and acidic residues" evidence="1">
    <location>
        <begin position="28"/>
        <end position="69"/>
    </location>
</feature>
<dbReference type="InterPro" id="IPR007250">
    <property type="entry name" value="HSP9_HSP12"/>
</dbReference>